<dbReference type="AlphaFoldDB" id="A0A401XL44"/>
<reference evidence="3 4" key="1">
    <citation type="submission" date="2018-11" db="EMBL/GenBank/DDBJ databases">
        <title>Schleiferia aggregans sp. nov., a moderately thermophilic heterotrophic bacterium isolated from microbial mats at a terrestrial hot spring.</title>
        <authorList>
            <person name="Iino T."/>
            <person name="Ohkuma M."/>
            <person name="Haruta S."/>
        </authorList>
    </citation>
    <scope>NUCLEOTIDE SEQUENCE [LARGE SCALE GENOMIC DNA]</scope>
    <source>
        <strain evidence="3 4">LA</strain>
    </source>
</reference>
<dbReference type="EMBL" id="BHZE01000010">
    <property type="protein sequence ID" value="GCD77710.1"/>
    <property type="molecule type" value="Genomic_DNA"/>
</dbReference>
<dbReference type="InterPro" id="IPR025193">
    <property type="entry name" value="DUF4114"/>
</dbReference>
<dbReference type="InterPro" id="IPR031025">
    <property type="entry name" value="LruC_dom"/>
</dbReference>
<dbReference type="RefSeq" id="WP_124397776.1">
    <property type="nucleotide sequence ID" value="NZ_BHZE01000010.1"/>
</dbReference>
<accession>A0A401XL44</accession>
<dbReference type="Proteomes" id="UP000286715">
    <property type="component" value="Unassembled WGS sequence"/>
</dbReference>
<protein>
    <submittedName>
        <fullName evidence="3">LruC domain-containing protein</fullName>
    </submittedName>
</protein>
<evidence type="ECO:0000259" key="1">
    <source>
        <dbReference type="Pfam" id="PF13448"/>
    </source>
</evidence>
<keyword evidence="4" id="KW-1185">Reference proteome</keyword>
<dbReference type="InterPro" id="IPR032295">
    <property type="entry name" value="DUF4842"/>
</dbReference>
<sequence length="648" mass="71902">MKTRIISAILILAALAACKKKVDEPTPNPAGNFNFETTIPGSISLTATPEYKGAIVKLFTADPDSGGSLLQTIRLDNDGKYISSIILPSSLKSVFLKSYFIGLPGDIEIPIVNKSITYNFFAVNKSTPSLTFKNTPAPIVHNGIVYKFMGGFNIQGLPNYLEPDRDQISSSFLQAVNNALPEQRPVPQFNPHYIQSGIQTDVQITELADVYVTVVHEGAGYRNVLGYYVYNTNNPPTSLSQIDTIHLIFPNYSLNGSGGELLPGMKVKLGRFPAGKSIGWVLIQNAFSQGNTTKPSTVVPSNTNFFSKPAFNPETNINLKPHMVMLNFAAQFQRFVIGFEDLRRDWSSCDNDFNDAIFYVSSNPVTAISQANVPVPGPAPADTDGDGIADILDEYPNDATKAFNQYLPFIDSYSSIAFEDLWPYMGDYDFNDLIVKMNLKNVLNAQNQLVESDYKFVVDHIGASYRNGFGFQLPYAESAVQSVSGAKLTENIITINAKGLEADQNAPTIIVFDNAFKQLRDTITINIKYNSPQNLQPMNQLGLNYFAFVDGNRGREIHLLGKQPTALANTALLGTGDDITDADRSVTYRNKEGYPWAMLISHDYKAPKEKVKIWDAYLYFNTWVNTIGVQRTDWYEDKPGYRNLNNIQ</sequence>
<name>A0A401XL44_9FLAO</name>
<evidence type="ECO:0000313" key="4">
    <source>
        <dbReference type="Proteomes" id="UP000286715"/>
    </source>
</evidence>
<dbReference type="PROSITE" id="PS51257">
    <property type="entry name" value="PROKAR_LIPOPROTEIN"/>
    <property type="match status" value="1"/>
</dbReference>
<evidence type="ECO:0000259" key="2">
    <source>
        <dbReference type="Pfam" id="PF16130"/>
    </source>
</evidence>
<dbReference type="NCBIfam" id="TIGR04456">
    <property type="entry name" value="LruC_dom"/>
    <property type="match status" value="1"/>
</dbReference>
<organism evidence="3 4">
    <name type="scientific">Thermaurantimonas aggregans</name>
    <dbReference type="NCBI Taxonomy" id="2173829"/>
    <lineage>
        <taxon>Bacteria</taxon>
        <taxon>Pseudomonadati</taxon>
        <taxon>Bacteroidota</taxon>
        <taxon>Flavobacteriia</taxon>
        <taxon>Flavobacteriales</taxon>
        <taxon>Schleiferiaceae</taxon>
        <taxon>Thermaurantimonas</taxon>
    </lineage>
</organism>
<evidence type="ECO:0000313" key="3">
    <source>
        <dbReference type="EMBL" id="GCD77710.1"/>
    </source>
</evidence>
<gene>
    <name evidence="3" type="ORF">JCM31826_11920</name>
</gene>
<feature type="domain" description="DUF4114" evidence="1">
    <location>
        <begin position="272"/>
        <end position="363"/>
    </location>
</feature>
<dbReference type="OrthoDB" id="1204817at2"/>
<dbReference type="Pfam" id="PF13448">
    <property type="entry name" value="DUF4114"/>
    <property type="match status" value="1"/>
</dbReference>
<feature type="domain" description="DUF4842" evidence="2">
    <location>
        <begin position="447"/>
        <end position="635"/>
    </location>
</feature>
<proteinExistence type="predicted"/>
<dbReference type="Pfam" id="PF16130">
    <property type="entry name" value="DUF4842"/>
    <property type="match status" value="1"/>
</dbReference>
<comment type="caution">
    <text evidence="3">The sequence shown here is derived from an EMBL/GenBank/DDBJ whole genome shotgun (WGS) entry which is preliminary data.</text>
</comment>